<accession>A0ABS8EV26</accession>
<comment type="subcellular location">
    <subcellularLocation>
        <location evidence="9">Cell membrane</location>
        <topology evidence="9">Multi-pass membrane protein</topology>
    </subcellularLocation>
    <subcellularLocation>
        <location evidence="1 11">Membrane</location>
        <topology evidence="1 11">Multi-pass membrane protein</topology>
    </subcellularLocation>
</comment>
<evidence type="ECO:0000256" key="12">
    <source>
        <dbReference type="RuleBase" id="RU004349"/>
    </source>
</evidence>
<comment type="subunit">
    <text evidence="9">Component of the Sec protein translocase complex. Heterotrimer consisting of SecY, SecE and SecG subunits. The heterotrimers can form oligomers, although 1 heterotrimer is thought to be able to translocate proteins. Interacts with the ribosome. Interacts with SecDF, and other proteins may be involved. Interacts with SecA.</text>
</comment>
<feature type="transmembrane region" description="Helical" evidence="9">
    <location>
        <begin position="146"/>
        <end position="166"/>
    </location>
</feature>
<keyword evidence="14" id="KW-1185">Reference proteome</keyword>
<evidence type="ECO:0000313" key="14">
    <source>
        <dbReference type="Proteomes" id="UP001299235"/>
    </source>
</evidence>
<evidence type="ECO:0000256" key="9">
    <source>
        <dbReference type="HAMAP-Rule" id="MF_01465"/>
    </source>
</evidence>
<dbReference type="PRINTS" id="PR00303">
    <property type="entry name" value="SECYTRNLCASE"/>
</dbReference>
<dbReference type="SUPFAM" id="SSF103491">
    <property type="entry name" value="Preprotein translocase SecY subunit"/>
    <property type="match status" value="1"/>
</dbReference>
<feature type="transmembrane region" description="Helical" evidence="9">
    <location>
        <begin position="316"/>
        <end position="335"/>
    </location>
</feature>
<dbReference type="Proteomes" id="UP001299235">
    <property type="component" value="Unassembled WGS sequence"/>
</dbReference>
<feature type="transmembrane region" description="Helical" evidence="9">
    <location>
        <begin position="114"/>
        <end position="134"/>
    </location>
</feature>
<feature type="transmembrane region" description="Helical" evidence="9">
    <location>
        <begin position="210"/>
        <end position="231"/>
    </location>
</feature>
<evidence type="ECO:0000313" key="13">
    <source>
        <dbReference type="EMBL" id="MCC2149050.1"/>
    </source>
</evidence>
<dbReference type="RefSeq" id="WP_147632279.1">
    <property type="nucleotide sequence ID" value="NZ_JAJEQE010000019.1"/>
</dbReference>
<protein>
    <recommendedName>
        <fullName evidence="9 10">Protein translocase subunit SecY</fullName>
    </recommendedName>
</protein>
<evidence type="ECO:0000256" key="10">
    <source>
        <dbReference type="RuleBase" id="RU000537"/>
    </source>
</evidence>
<dbReference type="InterPro" id="IPR002208">
    <property type="entry name" value="SecY/SEC61-alpha"/>
</dbReference>
<keyword evidence="5 9" id="KW-0653">Protein transport</keyword>
<dbReference type="PIRSF" id="PIRSF004557">
    <property type="entry name" value="SecY"/>
    <property type="match status" value="1"/>
</dbReference>
<keyword evidence="4 9" id="KW-0812">Transmembrane</keyword>
<dbReference type="PANTHER" id="PTHR10906">
    <property type="entry name" value="SECY/SEC61-ALPHA FAMILY MEMBER"/>
    <property type="match status" value="1"/>
</dbReference>
<evidence type="ECO:0000256" key="2">
    <source>
        <dbReference type="ARBA" id="ARBA00005751"/>
    </source>
</evidence>
<dbReference type="InterPro" id="IPR030659">
    <property type="entry name" value="SecY_CS"/>
</dbReference>
<dbReference type="InterPro" id="IPR023201">
    <property type="entry name" value="SecY_dom_sf"/>
</dbReference>
<dbReference type="HAMAP" id="MF_01465">
    <property type="entry name" value="SecY"/>
    <property type="match status" value="1"/>
</dbReference>
<comment type="caution">
    <text evidence="13">The sequence shown here is derived from an EMBL/GenBank/DDBJ whole genome shotgun (WGS) entry which is preliminary data.</text>
</comment>
<organism evidence="13 14">
    <name type="scientific">Hominisplanchenecus faecis</name>
    <dbReference type="NCBI Taxonomy" id="2885351"/>
    <lineage>
        <taxon>Bacteria</taxon>
        <taxon>Bacillati</taxon>
        <taxon>Bacillota</taxon>
        <taxon>Clostridia</taxon>
        <taxon>Lachnospirales</taxon>
        <taxon>Lachnospiraceae</taxon>
        <taxon>Hominisplanchenecus</taxon>
    </lineage>
</organism>
<keyword evidence="6 9" id="KW-1133">Transmembrane helix</keyword>
<keyword evidence="3 9" id="KW-0813">Transport</keyword>
<keyword evidence="7 9" id="KW-0811">Translocation</keyword>
<evidence type="ECO:0000256" key="11">
    <source>
        <dbReference type="RuleBase" id="RU003484"/>
    </source>
</evidence>
<dbReference type="Pfam" id="PF00344">
    <property type="entry name" value="SecY"/>
    <property type="match status" value="1"/>
</dbReference>
<evidence type="ECO:0000256" key="6">
    <source>
        <dbReference type="ARBA" id="ARBA00022989"/>
    </source>
</evidence>
<feature type="transmembrane region" description="Helical" evidence="9">
    <location>
        <begin position="18"/>
        <end position="36"/>
    </location>
</feature>
<evidence type="ECO:0000256" key="4">
    <source>
        <dbReference type="ARBA" id="ARBA00022692"/>
    </source>
</evidence>
<dbReference type="PROSITE" id="PS00756">
    <property type="entry name" value="SECY_2"/>
    <property type="match status" value="1"/>
</dbReference>
<feature type="transmembrane region" description="Helical" evidence="9">
    <location>
        <begin position="72"/>
        <end position="94"/>
    </location>
</feature>
<feature type="transmembrane region" description="Helical" evidence="9">
    <location>
        <begin position="400"/>
        <end position="420"/>
    </location>
</feature>
<name>A0ABS8EV26_9FIRM</name>
<proteinExistence type="inferred from homology"/>
<feature type="transmembrane region" description="Helical" evidence="9">
    <location>
        <begin position="266"/>
        <end position="288"/>
    </location>
</feature>
<feature type="transmembrane region" description="Helical" evidence="9">
    <location>
        <begin position="173"/>
        <end position="190"/>
    </location>
</feature>
<dbReference type="EMBL" id="JAJEQE010000019">
    <property type="protein sequence ID" value="MCC2149050.1"/>
    <property type="molecule type" value="Genomic_DNA"/>
</dbReference>
<evidence type="ECO:0000256" key="7">
    <source>
        <dbReference type="ARBA" id="ARBA00023010"/>
    </source>
</evidence>
<evidence type="ECO:0000256" key="5">
    <source>
        <dbReference type="ARBA" id="ARBA00022927"/>
    </source>
</evidence>
<evidence type="ECO:0000256" key="3">
    <source>
        <dbReference type="ARBA" id="ARBA00022448"/>
    </source>
</evidence>
<dbReference type="Gene3D" id="1.10.3370.10">
    <property type="entry name" value="SecY subunit domain"/>
    <property type="match status" value="1"/>
</dbReference>
<keyword evidence="8 9" id="KW-0472">Membrane</keyword>
<sequence>MFQTLRNAFKVKDIRSKIFYTFLMLVVVRLGSQLPIPGVDRSYFANWFSQQVGDAFNFFDAFTGGSFEEMSIFALNITPYITSSIIIELLTIAIPKLEEMQKDGEEGRKKLTAITRYVTVGLALLESIAMVIGFGRQGLIPDMTAMNVITVVVSLTAGSAFLMWVGERITEKGVGNGISIVLMINILSRVPSDITTLYETFIKPQTVAKGALAAVIILAVIVVTVVLVILLNGATRNIPVQYAKKMQGRKMVGGQSSSIPLKVNTAGVIPVIFASSLMSMPSIIAAFMGRGNGNGIGSKILKGLSQQNWFSLSNPVYTLGFVLYAVMIVFFAYFYTSITFNPIEVADNMKKQGGFIPGIRPGKPTQDYLEKILNYIIFIGAIGLLIVCTIPIVFNGAFGASVSFGGTSIIIIVGVVLETLKQIESQMLVRNYRGFLSE</sequence>
<feature type="transmembrane region" description="Helical" evidence="9">
    <location>
        <begin position="372"/>
        <end position="394"/>
    </location>
</feature>
<comment type="function">
    <text evidence="9 10">The central subunit of the protein translocation channel SecYEG. Consists of two halves formed by TMs 1-5 and 6-10. These two domains form a lateral gate at the front which open onto the bilayer between TMs 2 and 7, and are clamped together by SecE at the back. The channel is closed by both a pore ring composed of hydrophobic SecY resides and a short helix (helix 2A) on the extracellular side of the membrane which forms a plug. The plug probably moves laterally to allow the channel to open. The ring and the pore may move independently.</text>
</comment>
<dbReference type="NCBIfam" id="TIGR00967">
    <property type="entry name" value="3a0501s007"/>
    <property type="match status" value="1"/>
</dbReference>
<evidence type="ECO:0000256" key="1">
    <source>
        <dbReference type="ARBA" id="ARBA00004141"/>
    </source>
</evidence>
<evidence type="ECO:0000256" key="8">
    <source>
        <dbReference type="ARBA" id="ARBA00023136"/>
    </source>
</evidence>
<comment type="similarity">
    <text evidence="2 9 12">Belongs to the SecY/SEC61-alpha family.</text>
</comment>
<reference evidence="13 14" key="1">
    <citation type="submission" date="2021-10" db="EMBL/GenBank/DDBJ databases">
        <title>Anaerobic single-cell dispensing facilitates the cultivation of human gut bacteria.</title>
        <authorList>
            <person name="Afrizal A."/>
        </authorList>
    </citation>
    <scope>NUCLEOTIDE SEQUENCE [LARGE SCALE GENOMIC DNA]</scope>
    <source>
        <strain evidence="13 14">CLA-AA-H246</strain>
    </source>
</reference>
<dbReference type="PROSITE" id="PS00755">
    <property type="entry name" value="SECY_1"/>
    <property type="match status" value="1"/>
</dbReference>
<keyword evidence="9" id="KW-1003">Cell membrane</keyword>
<gene>
    <name evidence="9 13" type="primary">secY</name>
    <name evidence="13" type="ORF">LKD42_07245</name>
</gene>
<dbReference type="InterPro" id="IPR026593">
    <property type="entry name" value="SecY"/>
</dbReference>